<dbReference type="Proteomes" id="UP000295357">
    <property type="component" value="Unassembled WGS sequence"/>
</dbReference>
<keyword evidence="3" id="KW-1185">Reference proteome</keyword>
<evidence type="ECO:0000256" key="1">
    <source>
        <dbReference type="SAM" id="MobiDB-lite"/>
    </source>
</evidence>
<dbReference type="PROSITE" id="PS51257">
    <property type="entry name" value="PROKAR_LIPOPROTEIN"/>
    <property type="match status" value="1"/>
</dbReference>
<sequence>MVMSRYSQRWSALGAAGLIALMGTGCGGGGGGGSEGASSTPATPTPSKPSPMAAVGGKVIDGYVSGATVWLDVNGNHVKDADEPSTVSQAAGAYQLELSEAQRACLPYATLYVDVPVGATDEDSGPVKEAYQMAIAPRLQPISVDQVLHISPLTSAIWDQVRTRLSASTPNLSSCEQLRADQQLREKLVNEIRTVMGELVSRHNLSEARIHDDFIKSKDEQSYKLAQDIVKGLKAGYAYKRQLHTQYPDATFIRAEVYRGRGTRQFDDQAGVWYRNASVWLPSGYLNEWVVLDESLSKIQRVLNLRRQDNQPWGSATLKTTRTAYNFQNDGSDYLCKLNEAVEQSKDGVRYELVVHYEDPKREADPQACFNAAHAASPGPVGLREYYTDYQVGRVSYLSNLRFYAEQPEHALLKDWERLQGKSAQLDFASVVQRMAASGYRFEDEVKLPVYSWLKRSTDDSQLRITIEKSNTGPWTRSSVQADGTSRKDCSTDQGKTWGACAS</sequence>
<feature type="region of interest" description="Disordered" evidence="1">
    <location>
        <begin position="474"/>
        <end position="496"/>
    </location>
</feature>
<name>A0A4R6NC36_9BURK</name>
<dbReference type="AlphaFoldDB" id="A0A4R6NC36"/>
<evidence type="ECO:0008006" key="4">
    <source>
        <dbReference type="Google" id="ProtNLM"/>
    </source>
</evidence>
<evidence type="ECO:0000313" key="2">
    <source>
        <dbReference type="EMBL" id="TDP13379.1"/>
    </source>
</evidence>
<dbReference type="EMBL" id="SNXE01000001">
    <property type="protein sequence ID" value="TDP13379.1"/>
    <property type="molecule type" value="Genomic_DNA"/>
</dbReference>
<feature type="region of interest" description="Disordered" evidence="1">
    <location>
        <begin position="30"/>
        <end position="52"/>
    </location>
</feature>
<dbReference type="SUPFAM" id="SSF117074">
    <property type="entry name" value="Hypothetical protein PA1324"/>
    <property type="match status" value="1"/>
</dbReference>
<gene>
    <name evidence="2" type="ORF">DFR39_101854</name>
</gene>
<feature type="compositionally biased region" description="Polar residues" evidence="1">
    <location>
        <begin position="474"/>
        <end position="484"/>
    </location>
</feature>
<proteinExistence type="predicted"/>
<comment type="caution">
    <text evidence="2">The sequence shown here is derived from an EMBL/GenBank/DDBJ whole genome shotgun (WGS) entry which is preliminary data.</text>
</comment>
<protein>
    <recommendedName>
        <fullName evidence="4">Lipoprotein</fullName>
    </recommendedName>
</protein>
<reference evidence="2 3" key="1">
    <citation type="submission" date="2019-03" db="EMBL/GenBank/DDBJ databases">
        <title>Genomic Encyclopedia of Type Strains, Phase IV (KMG-IV): sequencing the most valuable type-strain genomes for metagenomic binning, comparative biology and taxonomic classification.</title>
        <authorList>
            <person name="Goeker M."/>
        </authorList>
    </citation>
    <scope>NUCLEOTIDE SEQUENCE [LARGE SCALE GENOMIC DNA]</scope>
    <source>
        <strain evidence="2 3">DSM 25082</strain>
    </source>
</reference>
<accession>A0A4R6NC36</accession>
<organism evidence="2 3">
    <name type="scientific">Roseateles asaccharophilus</name>
    <dbReference type="NCBI Taxonomy" id="582607"/>
    <lineage>
        <taxon>Bacteria</taxon>
        <taxon>Pseudomonadati</taxon>
        <taxon>Pseudomonadota</taxon>
        <taxon>Betaproteobacteria</taxon>
        <taxon>Burkholderiales</taxon>
        <taxon>Sphaerotilaceae</taxon>
        <taxon>Roseateles</taxon>
    </lineage>
</organism>
<evidence type="ECO:0000313" key="3">
    <source>
        <dbReference type="Proteomes" id="UP000295357"/>
    </source>
</evidence>